<dbReference type="InterPro" id="IPR001580">
    <property type="entry name" value="Calret/calnex"/>
</dbReference>
<keyword evidence="5" id="KW-0143">Chaperone</keyword>
<dbReference type="GO" id="GO:0006457">
    <property type="term" value="P:protein folding"/>
    <property type="evidence" value="ECO:0007669"/>
    <property type="project" value="InterPro"/>
</dbReference>
<dbReference type="SUPFAM" id="SSF49899">
    <property type="entry name" value="Concanavalin A-like lectins/glucanases"/>
    <property type="match status" value="1"/>
</dbReference>
<dbReference type="PROSITE" id="PS00804">
    <property type="entry name" value="CALRETICULIN_2"/>
    <property type="match status" value="1"/>
</dbReference>
<dbReference type="GO" id="GO:0005509">
    <property type="term" value="F:calcium ion binding"/>
    <property type="evidence" value="ECO:0007669"/>
    <property type="project" value="InterPro"/>
</dbReference>
<dbReference type="OMA" id="NGNWAVE"/>
<keyword evidence="4" id="KW-1015">Disulfide bond</keyword>
<dbReference type="InterPro" id="IPR018124">
    <property type="entry name" value="Calret/calnex_CS"/>
</dbReference>
<name>A0A915JB32_ROMCU</name>
<dbReference type="GO" id="GO:0051082">
    <property type="term" value="F:unfolded protein binding"/>
    <property type="evidence" value="ECO:0007669"/>
    <property type="project" value="InterPro"/>
</dbReference>
<organism evidence="6 7">
    <name type="scientific">Romanomermis culicivorax</name>
    <name type="common">Nematode worm</name>
    <dbReference type="NCBI Taxonomy" id="13658"/>
    <lineage>
        <taxon>Eukaryota</taxon>
        <taxon>Metazoa</taxon>
        <taxon>Ecdysozoa</taxon>
        <taxon>Nematoda</taxon>
        <taxon>Enoplea</taxon>
        <taxon>Dorylaimia</taxon>
        <taxon>Mermithida</taxon>
        <taxon>Mermithoidea</taxon>
        <taxon>Mermithidae</taxon>
        <taxon>Romanomermis</taxon>
    </lineage>
</organism>
<dbReference type="AlphaFoldDB" id="A0A915JB32"/>
<evidence type="ECO:0000256" key="3">
    <source>
        <dbReference type="ARBA" id="ARBA00022824"/>
    </source>
</evidence>
<evidence type="ECO:0000313" key="7">
    <source>
        <dbReference type="WBParaSite" id="nRc.2.0.1.t23703-RA"/>
    </source>
</evidence>
<dbReference type="WBParaSite" id="nRc.2.0.1.t23703-RA">
    <property type="protein sequence ID" value="nRc.2.0.1.t23703-RA"/>
    <property type="gene ID" value="nRc.2.0.1.g23703"/>
</dbReference>
<evidence type="ECO:0000256" key="4">
    <source>
        <dbReference type="PIRSR" id="PIRSR601580-3"/>
    </source>
</evidence>
<comment type="subcellular location">
    <subcellularLocation>
        <location evidence="1">Endoplasmic reticulum</location>
    </subcellularLocation>
</comment>
<evidence type="ECO:0000313" key="6">
    <source>
        <dbReference type="Proteomes" id="UP000887565"/>
    </source>
</evidence>
<protein>
    <submittedName>
        <fullName evidence="7">Calreticulin</fullName>
    </submittedName>
</protein>
<dbReference type="Proteomes" id="UP000887565">
    <property type="component" value="Unplaced"/>
</dbReference>
<evidence type="ECO:0000256" key="2">
    <source>
        <dbReference type="ARBA" id="ARBA00010983"/>
    </source>
</evidence>
<dbReference type="Pfam" id="PF00262">
    <property type="entry name" value="Calreticulin"/>
    <property type="match status" value="1"/>
</dbReference>
<dbReference type="PANTHER" id="PTHR11073">
    <property type="entry name" value="CALRETICULIN AND CALNEXIN"/>
    <property type="match status" value="1"/>
</dbReference>
<keyword evidence="6" id="KW-1185">Reference proteome</keyword>
<comment type="similarity">
    <text evidence="2 5">Belongs to the calreticulin family.</text>
</comment>
<evidence type="ECO:0000256" key="5">
    <source>
        <dbReference type="RuleBase" id="RU362126"/>
    </source>
</evidence>
<proteinExistence type="inferred from homology"/>
<evidence type="ECO:0000256" key="1">
    <source>
        <dbReference type="ARBA" id="ARBA00004240"/>
    </source>
</evidence>
<sequence length="167" mass="19241">EWTVSSPDQLVLKNDFCLIVKSKARHHAISSKFSKTFNFKAKKPLIVQYDVNFQNGLDCGGAYLKLLSGEKVNLKEFNDKTPYTIMFGPDKCGMQSKVHFIIRFKNPKTGAITEHHAKQTDKSLDTYFTDKKSHLYTLGRGVENTIVEDRKKKESFILYICREKRSI</sequence>
<dbReference type="PRINTS" id="PR00626">
    <property type="entry name" value="CALRETICULIN"/>
</dbReference>
<dbReference type="PANTHER" id="PTHR11073:SF1">
    <property type="entry name" value="CALNEXIN 14D-RELATED"/>
    <property type="match status" value="1"/>
</dbReference>
<feature type="disulfide bond" evidence="4">
    <location>
        <begin position="59"/>
        <end position="92"/>
    </location>
</feature>
<dbReference type="PROSITE" id="PS00803">
    <property type="entry name" value="CALRETICULIN_1"/>
    <property type="match status" value="1"/>
</dbReference>
<dbReference type="InterPro" id="IPR013320">
    <property type="entry name" value="ConA-like_dom_sf"/>
</dbReference>
<reference evidence="7" key="1">
    <citation type="submission" date="2022-11" db="UniProtKB">
        <authorList>
            <consortium name="WormBaseParasite"/>
        </authorList>
    </citation>
    <scope>IDENTIFICATION</scope>
</reference>
<keyword evidence="3 5" id="KW-0256">Endoplasmic reticulum</keyword>
<accession>A0A915JB32</accession>
<dbReference type="GO" id="GO:0036503">
    <property type="term" value="P:ERAD pathway"/>
    <property type="evidence" value="ECO:0007669"/>
    <property type="project" value="TreeGrafter"/>
</dbReference>
<dbReference type="Gene3D" id="2.60.120.200">
    <property type="match status" value="1"/>
</dbReference>
<dbReference type="GO" id="GO:0005789">
    <property type="term" value="C:endoplasmic reticulum membrane"/>
    <property type="evidence" value="ECO:0007669"/>
    <property type="project" value="TreeGrafter"/>
</dbReference>